<evidence type="ECO:0000313" key="1">
    <source>
        <dbReference type="EMBL" id="MBB5201865.1"/>
    </source>
</evidence>
<dbReference type="Proteomes" id="UP000571084">
    <property type="component" value="Unassembled WGS sequence"/>
</dbReference>
<reference evidence="1 2" key="1">
    <citation type="submission" date="2020-08" db="EMBL/GenBank/DDBJ databases">
        <title>Genomic Encyclopedia of Type Strains, Phase IV (KMG-IV): sequencing the most valuable type-strain genomes for metagenomic binning, comparative biology and taxonomic classification.</title>
        <authorList>
            <person name="Goeker M."/>
        </authorList>
    </citation>
    <scope>NUCLEOTIDE SEQUENCE [LARGE SCALE GENOMIC DNA]</scope>
    <source>
        <strain evidence="1 2">DSM 23240</strain>
    </source>
</reference>
<comment type="caution">
    <text evidence="1">The sequence shown here is derived from an EMBL/GenBank/DDBJ whole genome shotgun (WGS) entry which is preliminary data.</text>
</comment>
<name>A0A840RVH5_9BURK</name>
<dbReference type="AlphaFoldDB" id="A0A840RVH5"/>
<accession>A0A840RVH5</accession>
<proteinExistence type="predicted"/>
<protein>
    <submittedName>
        <fullName evidence="1">Uncharacterized protein</fullName>
    </submittedName>
</protein>
<gene>
    <name evidence="1" type="ORF">HNR39_003727</name>
</gene>
<evidence type="ECO:0000313" key="2">
    <source>
        <dbReference type="Proteomes" id="UP000571084"/>
    </source>
</evidence>
<organism evidence="1 2">
    <name type="scientific">Glaciimonas immobilis</name>
    <dbReference type="NCBI Taxonomy" id="728004"/>
    <lineage>
        <taxon>Bacteria</taxon>
        <taxon>Pseudomonadati</taxon>
        <taxon>Pseudomonadota</taxon>
        <taxon>Betaproteobacteria</taxon>
        <taxon>Burkholderiales</taxon>
        <taxon>Oxalobacteraceae</taxon>
        <taxon>Glaciimonas</taxon>
    </lineage>
</organism>
<keyword evidence="2" id="KW-1185">Reference proteome</keyword>
<sequence length="102" mass="11143">MPSLIKIAHGYKAPHYASVNFIVAELRIYGSISLFFCHYNFLPQFKSGLRKSLSNLANKIQLASWGAVAAARLPLGKIYLISSEMVDGLLVPGTFLNARSAS</sequence>
<dbReference type="EMBL" id="JACHHQ010000009">
    <property type="protein sequence ID" value="MBB5201865.1"/>
    <property type="molecule type" value="Genomic_DNA"/>
</dbReference>